<keyword evidence="2" id="KW-1185">Reference proteome</keyword>
<dbReference type="InterPro" id="IPR032710">
    <property type="entry name" value="NTF2-like_dom_sf"/>
</dbReference>
<name>A0ABY8J2A4_9BACI</name>
<dbReference type="Proteomes" id="UP001221597">
    <property type="component" value="Chromosome"/>
</dbReference>
<evidence type="ECO:0008006" key="3">
    <source>
        <dbReference type="Google" id="ProtNLM"/>
    </source>
</evidence>
<evidence type="ECO:0000313" key="1">
    <source>
        <dbReference type="EMBL" id="WFT75679.1"/>
    </source>
</evidence>
<reference evidence="1 2" key="1">
    <citation type="submission" date="2023-04" db="EMBL/GenBank/DDBJ databases">
        <title>Genome sequence of Halobacillus naozhouensis KACC 21980.</title>
        <authorList>
            <person name="Kim S."/>
            <person name="Heo J."/>
            <person name="Kwon S.-W."/>
        </authorList>
    </citation>
    <scope>NUCLEOTIDE SEQUENCE [LARGE SCALE GENOMIC DNA]</scope>
    <source>
        <strain evidence="1 2">KCTC 13234</strain>
    </source>
</reference>
<proteinExistence type="predicted"/>
<gene>
    <name evidence="1" type="ORF">P9989_04630</name>
</gene>
<dbReference type="RefSeq" id="WP_283077645.1">
    <property type="nucleotide sequence ID" value="NZ_CP121671.1"/>
</dbReference>
<evidence type="ECO:0000313" key="2">
    <source>
        <dbReference type="Proteomes" id="UP001221597"/>
    </source>
</evidence>
<sequence>MRELHEDFSKGRFDEMNEYYSKEFQGYLYMPDQDQVELFNWEQIKEGNESAAAHYKGKDIRFIYSGLTIIPQSEIQAAVSYEITHKYKEKVVRALSLEVWRKESDEKWRMLRWYEEKGSVLNQ</sequence>
<organism evidence="1 2">
    <name type="scientific">Halobacillus naozhouensis</name>
    <dbReference type="NCBI Taxonomy" id="554880"/>
    <lineage>
        <taxon>Bacteria</taxon>
        <taxon>Bacillati</taxon>
        <taxon>Bacillota</taxon>
        <taxon>Bacilli</taxon>
        <taxon>Bacillales</taxon>
        <taxon>Bacillaceae</taxon>
        <taxon>Halobacillus</taxon>
    </lineage>
</organism>
<accession>A0ABY8J2A4</accession>
<dbReference type="SUPFAM" id="SSF54427">
    <property type="entry name" value="NTF2-like"/>
    <property type="match status" value="1"/>
</dbReference>
<protein>
    <recommendedName>
        <fullName evidence="3">DUF4440 domain-containing protein</fullName>
    </recommendedName>
</protein>
<dbReference type="EMBL" id="CP121671">
    <property type="protein sequence ID" value="WFT75679.1"/>
    <property type="molecule type" value="Genomic_DNA"/>
</dbReference>